<feature type="domain" description="Retrovirus-related Pol polyprotein from transposon TNT 1-94-like beta-barrel" evidence="1">
    <location>
        <begin position="237"/>
        <end position="305"/>
    </location>
</feature>
<name>A0AAV8T1B0_9ROSI</name>
<dbReference type="Proteomes" id="UP001159364">
    <property type="component" value="Linkage Group LG07"/>
</dbReference>
<evidence type="ECO:0000259" key="1">
    <source>
        <dbReference type="Pfam" id="PF22936"/>
    </source>
</evidence>
<organism evidence="2 3">
    <name type="scientific">Erythroxylum novogranatense</name>
    <dbReference type="NCBI Taxonomy" id="1862640"/>
    <lineage>
        <taxon>Eukaryota</taxon>
        <taxon>Viridiplantae</taxon>
        <taxon>Streptophyta</taxon>
        <taxon>Embryophyta</taxon>
        <taxon>Tracheophyta</taxon>
        <taxon>Spermatophyta</taxon>
        <taxon>Magnoliopsida</taxon>
        <taxon>eudicotyledons</taxon>
        <taxon>Gunneridae</taxon>
        <taxon>Pentapetalae</taxon>
        <taxon>rosids</taxon>
        <taxon>fabids</taxon>
        <taxon>Malpighiales</taxon>
        <taxon>Erythroxylaceae</taxon>
        <taxon>Erythroxylum</taxon>
    </lineage>
</organism>
<protein>
    <recommendedName>
        <fullName evidence="1">Retrovirus-related Pol polyprotein from transposon TNT 1-94-like beta-barrel domain-containing protein</fullName>
    </recommendedName>
</protein>
<dbReference type="PANTHER" id="PTHR35317:SF35">
    <property type="entry name" value="DUF4219 DOMAIN-CONTAINING PROTEIN"/>
    <property type="match status" value="1"/>
</dbReference>
<dbReference type="Pfam" id="PF22936">
    <property type="entry name" value="Pol_BBD"/>
    <property type="match status" value="1"/>
</dbReference>
<reference evidence="2 3" key="1">
    <citation type="submission" date="2021-09" db="EMBL/GenBank/DDBJ databases">
        <title>Genomic insights and catalytic innovation underlie evolution of tropane alkaloids biosynthesis.</title>
        <authorList>
            <person name="Wang Y.-J."/>
            <person name="Tian T."/>
            <person name="Huang J.-P."/>
            <person name="Huang S.-X."/>
        </authorList>
    </citation>
    <scope>NUCLEOTIDE SEQUENCE [LARGE SCALE GENOMIC DNA]</scope>
    <source>
        <strain evidence="2">KIB-2018</strain>
        <tissue evidence="2">Leaf</tissue>
    </source>
</reference>
<evidence type="ECO:0000313" key="2">
    <source>
        <dbReference type="EMBL" id="KAJ8760556.1"/>
    </source>
</evidence>
<keyword evidence="3" id="KW-1185">Reference proteome</keyword>
<dbReference type="AlphaFoldDB" id="A0AAV8T1B0"/>
<dbReference type="EMBL" id="JAIWQS010000007">
    <property type="protein sequence ID" value="KAJ8760556.1"/>
    <property type="molecule type" value="Genomic_DNA"/>
</dbReference>
<dbReference type="PANTHER" id="PTHR35317">
    <property type="entry name" value="OS04G0629600 PROTEIN"/>
    <property type="match status" value="1"/>
</dbReference>
<sequence>MKTLLRSQHLWNLVEYGFVDILEPNAEEEERLNIIKQKDAKALFIIQQAVHETIFSRIAAATTSQQAWSILQKEFQGDSKFIMVKLQSLRRDFETLVMKNGELIADFFSRTMTISNQMRSYGEQISDETIVAKVLRSLTPKFDNVVAAIEEAKDLSVLSIDELMGSLQAHESRINRVPEKNEEKAFQVQEETIHHGDNDSLASRGRDQQMNFTAEDEEEDKLFMACIDSNSKPRNMWFVDSGCSNHMIGRIKVQLGNKREMQVEGKGTVNVNTRYGKVKELDNVQFILELEYNLLSVGQLMAGGYSLLFDDNACVITNKR</sequence>
<dbReference type="InterPro" id="IPR054722">
    <property type="entry name" value="PolX-like_BBD"/>
</dbReference>
<proteinExistence type="predicted"/>
<accession>A0AAV8T1B0</accession>
<comment type="caution">
    <text evidence="2">The sequence shown here is derived from an EMBL/GenBank/DDBJ whole genome shotgun (WGS) entry which is preliminary data.</text>
</comment>
<dbReference type="Pfam" id="PF14223">
    <property type="entry name" value="Retrotran_gag_2"/>
    <property type="match status" value="1"/>
</dbReference>
<evidence type="ECO:0000313" key="3">
    <source>
        <dbReference type="Proteomes" id="UP001159364"/>
    </source>
</evidence>
<gene>
    <name evidence="2" type="ORF">K2173_015223</name>
</gene>